<proteinExistence type="predicted"/>
<protein>
    <submittedName>
        <fullName evidence="4">Methyltransferase domain-containing protein</fullName>
    </submittedName>
</protein>
<dbReference type="InterPro" id="IPR041698">
    <property type="entry name" value="Methyltransf_25"/>
</dbReference>
<keyword evidence="2 4" id="KW-0808">Transferase</keyword>
<reference evidence="4 5" key="1">
    <citation type="submission" date="2020-01" db="EMBL/GenBank/DDBJ databases">
        <title>Paenibacillus soybeanensis sp. nov. isolated from the nodules of soybean (Glycine max(L.) Merr).</title>
        <authorList>
            <person name="Wang H."/>
        </authorList>
    </citation>
    <scope>NUCLEOTIDE SEQUENCE [LARGE SCALE GENOMIC DNA]</scope>
    <source>
        <strain evidence="4 5">DSM 23054</strain>
    </source>
</reference>
<dbReference type="AlphaFoldDB" id="A0A7X5BYB9"/>
<keyword evidence="1 4" id="KW-0489">Methyltransferase</keyword>
<dbReference type="Gene3D" id="3.40.50.150">
    <property type="entry name" value="Vaccinia Virus protein VP39"/>
    <property type="match status" value="1"/>
</dbReference>
<dbReference type="Pfam" id="PF13649">
    <property type="entry name" value="Methyltransf_25"/>
    <property type="match status" value="1"/>
</dbReference>
<dbReference type="SUPFAM" id="SSF53335">
    <property type="entry name" value="S-adenosyl-L-methionine-dependent methyltransferases"/>
    <property type="match status" value="1"/>
</dbReference>
<dbReference type="InterPro" id="IPR029063">
    <property type="entry name" value="SAM-dependent_MTases_sf"/>
</dbReference>
<dbReference type="Proteomes" id="UP000558113">
    <property type="component" value="Unassembled WGS sequence"/>
</dbReference>
<dbReference type="GO" id="GO:0032259">
    <property type="term" value="P:methylation"/>
    <property type="evidence" value="ECO:0007669"/>
    <property type="project" value="UniProtKB-KW"/>
</dbReference>
<comment type="caution">
    <text evidence="4">The sequence shown here is derived from an EMBL/GenBank/DDBJ whole genome shotgun (WGS) entry which is preliminary data.</text>
</comment>
<feature type="domain" description="Methyltransferase" evidence="3">
    <location>
        <begin position="43"/>
        <end position="133"/>
    </location>
</feature>
<organism evidence="4 5">
    <name type="scientific">Paenibacillus sacheonensis</name>
    <dbReference type="NCBI Taxonomy" id="742054"/>
    <lineage>
        <taxon>Bacteria</taxon>
        <taxon>Bacillati</taxon>
        <taxon>Bacillota</taxon>
        <taxon>Bacilli</taxon>
        <taxon>Bacillales</taxon>
        <taxon>Paenibacillaceae</taxon>
        <taxon>Paenibacillus</taxon>
    </lineage>
</organism>
<gene>
    <name evidence="4" type="ORF">GT003_09885</name>
</gene>
<dbReference type="CDD" id="cd02440">
    <property type="entry name" value="AdoMet_MTases"/>
    <property type="match status" value="1"/>
</dbReference>
<evidence type="ECO:0000313" key="5">
    <source>
        <dbReference type="Proteomes" id="UP000558113"/>
    </source>
</evidence>
<accession>A0A7X5BYB9</accession>
<dbReference type="EMBL" id="JAAAMU010000004">
    <property type="protein sequence ID" value="NBC69301.1"/>
    <property type="molecule type" value="Genomic_DNA"/>
</dbReference>
<evidence type="ECO:0000256" key="1">
    <source>
        <dbReference type="ARBA" id="ARBA00022603"/>
    </source>
</evidence>
<sequence>MPSEMRETFNEVASVYDQVRNHYPARLFEDLFAWTQLSPGARVLEIGAGTGIATLPLAECGCRITAIELGPEMAAIARAKLEVYPDVEVVTAPFEAWTAPEEPYDLILSATAIHWIDPEVRYKKPASLLRAGGHFAILNYVHADGGDQSFFDQAQRCYETFIPSSVKAKPPDINPYVNELIASGYFEEPQTSVHLTEERYNRDDYVRLLSTYSDHRMLDADIRERLLACIGSLIDDGYGGSIRKCYRNELIVARKK</sequence>
<dbReference type="PANTHER" id="PTHR44942:SF4">
    <property type="entry name" value="METHYLTRANSFERASE TYPE 11 DOMAIN-CONTAINING PROTEIN"/>
    <property type="match status" value="1"/>
</dbReference>
<dbReference type="PANTHER" id="PTHR44942">
    <property type="entry name" value="METHYLTRANSF_11 DOMAIN-CONTAINING PROTEIN"/>
    <property type="match status" value="1"/>
</dbReference>
<evidence type="ECO:0000256" key="2">
    <source>
        <dbReference type="ARBA" id="ARBA00022679"/>
    </source>
</evidence>
<dbReference type="RefSeq" id="WP_161696978.1">
    <property type="nucleotide sequence ID" value="NZ_JAAAMU010000004.1"/>
</dbReference>
<evidence type="ECO:0000313" key="4">
    <source>
        <dbReference type="EMBL" id="NBC69301.1"/>
    </source>
</evidence>
<name>A0A7X5BYB9_9BACL</name>
<dbReference type="OrthoDB" id="9797252at2"/>
<dbReference type="GO" id="GO:0008168">
    <property type="term" value="F:methyltransferase activity"/>
    <property type="evidence" value="ECO:0007669"/>
    <property type="project" value="UniProtKB-KW"/>
</dbReference>
<keyword evidence="5" id="KW-1185">Reference proteome</keyword>
<dbReference type="InterPro" id="IPR051052">
    <property type="entry name" value="Diverse_substrate_MTase"/>
</dbReference>
<evidence type="ECO:0000259" key="3">
    <source>
        <dbReference type="Pfam" id="PF13649"/>
    </source>
</evidence>